<organism evidence="1">
    <name type="scientific">Anguilla anguilla</name>
    <name type="common">European freshwater eel</name>
    <name type="synonym">Muraena anguilla</name>
    <dbReference type="NCBI Taxonomy" id="7936"/>
    <lineage>
        <taxon>Eukaryota</taxon>
        <taxon>Metazoa</taxon>
        <taxon>Chordata</taxon>
        <taxon>Craniata</taxon>
        <taxon>Vertebrata</taxon>
        <taxon>Euteleostomi</taxon>
        <taxon>Actinopterygii</taxon>
        <taxon>Neopterygii</taxon>
        <taxon>Teleostei</taxon>
        <taxon>Anguilliformes</taxon>
        <taxon>Anguillidae</taxon>
        <taxon>Anguilla</taxon>
    </lineage>
</organism>
<accession>A0A0E9VY05</accession>
<dbReference type="AlphaFoldDB" id="A0A0E9VY05"/>
<sequence>MLYCYRQIFTDTSTFTVTCTELG</sequence>
<name>A0A0E9VY05_ANGAN</name>
<dbReference type="EMBL" id="GBXM01025553">
    <property type="protein sequence ID" value="JAH83024.1"/>
    <property type="molecule type" value="Transcribed_RNA"/>
</dbReference>
<evidence type="ECO:0000313" key="1">
    <source>
        <dbReference type="EMBL" id="JAH83024.1"/>
    </source>
</evidence>
<protein>
    <submittedName>
        <fullName evidence="1">Uncharacterized protein</fullName>
    </submittedName>
</protein>
<reference evidence="1" key="1">
    <citation type="submission" date="2014-11" db="EMBL/GenBank/DDBJ databases">
        <authorList>
            <person name="Amaro Gonzalez C."/>
        </authorList>
    </citation>
    <scope>NUCLEOTIDE SEQUENCE</scope>
</reference>
<proteinExistence type="predicted"/>
<reference evidence="1" key="2">
    <citation type="journal article" date="2015" name="Fish Shellfish Immunol.">
        <title>Early steps in the European eel (Anguilla anguilla)-Vibrio vulnificus interaction in the gills: Role of the RtxA13 toxin.</title>
        <authorList>
            <person name="Callol A."/>
            <person name="Pajuelo D."/>
            <person name="Ebbesson L."/>
            <person name="Teles M."/>
            <person name="MacKenzie S."/>
            <person name="Amaro C."/>
        </authorList>
    </citation>
    <scope>NUCLEOTIDE SEQUENCE</scope>
</reference>